<gene>
    <name evidence="2" type="ORF">JI435_137080</name>
</gene>
<protein>
    <submittedName>
        <fullName evidence="2">Uncharacterized protein</fullName>
    </submittedName>
</protein>
<accession>A0A7U2FEL6</accession>
<name>A0A7U2FEL6_PHANO</name>
<sequence length="1398" mass="149835">MSDNIATGDSSNQNGRPSLFFTPPPEERHVCADVSIAGEICTTRVPNLREAPPPALTESRLTSTTCVAEAAQQTLAVELLRQLKLSKKSPRKQSRKHSFATVPDPETHLNPGPGGRELMYPRGLRSVDPRMRASGGSITTSVASNKGQSGLLRSHLLDSKIAKSRAAASSLGESQRPSGTLRVSKPTQPHGVLGRFIGYPSSDEEDEGKRFEAGRKTTTHQQTLASNKSRKNKKARQPKSAELVVSDTDSVSESEACGATAPRLLQKEYVGLQSSTHRPISSVQRKKAEQGRVPRFQRKVLGDSTPATIKSKAPIVASAYKRKPTAMNDQAMRGRGKEVAEKPARSVMVKKQRVRNGPFVVDSETESDGGSDSGSENSIGVEAEQRGLEEDEDDDDNWDAIPPIKPPERMSLAKRNAVWTASQAHAQQSSLMRPKAASAPSSQRTPAFDKAKLKAMLLANKKNQPKFHASPGESSKGQATSIATKIPAKTDRDSLKSKSDAQPVNRNHAALPSLACSKLQSAPQAAPRTSLSGHTSGFDLQSSASTKPASRSARPAEASLNKASTSGRESGSTQNLSKQHIDSKHNVGTSGAKQLPKCSNQGAETVRKQNNIQGAGTVGLVGSLIQGIREIENPLDGTLKNTAVSAFESHPQSQHDSETRNRSKTFQKNSEVTSAMGTRNDGVTRAKTMAAPQSSGSSTNRRVGAVARQNKITQSHNPGADLSGRTEFIQAHSVGVACSNPRASPNIVPTLKRKAAAVGSSSSSEMPLHKKPNRTVEESSFTPSPIVEPRTSMVMGGVNVLSSTKRALGTSARKPPATAPLPANTEPNLQGPAPKNSVYTTLQKPPKAISNDHETQTVIPKTGLSPTRPKAIDSIQSQTAVEGKAQMSKLKTVAAPKASASVVVPSRSNTVLATPEAKNAADRKSKQHPNSVLEKSFHDSMGDVRPETSATEMQRTVRRLPGNLDKPGHLTERGSTVASVVQPLANDSKVIAKVAEKDQQHQTVASAQSSTSLLTDQPLPHIMAKKATSTVTPQSQPNEPVIARAVGTTSIKSAPDANQSICKGKEKRGDVPESVAPSARPGSPAEVSIHPPKVAQKVPVKGKVANMDTTRKAAEVSHGPNVADLQPPLSLPGTSTSIFNLSSLPAPASDAEPYFEYSIFNRIWSAGGDESSINATELTSTPCTNINEANTHVETLFSNAREQYQQHFSVHFSEWTNKPDAHGCSVFIGTFASIEYPSKKSCMKFWVERHTVSAEAGRAPKNLKHTSFVAKTVYVLRLFRLLPATTDSDGETEDTTGTTASTRVYHQLPRTECYTTLDAANRAAKNLQIEMSHKPNPTKLDEVFQTTNLAELNQKANDLRQAKDEESRYWNSKFHGSGLGSEFELFVEKAGLCGPRNL</sequence>
<dbReference type="Proteomes" id="UP000663193">
    <property type="component" value="Chromosome 16"/>
</dbReference>
<proteinExistence type="predicted"/>
<feature type="compositionally biased region" description="Basic residues" evidence="1">
    <location>
        <begin position="228"/>
        <end position="237"/>
    </location>
</feature>
<feature type="region of interest" description="Disordered" evidence="1">
    <location>
        <begin position="86"/>
        <end position="117"/>
    </location>
</feature>
<feature type="region of interest" description="Disordered" evidence="1">
    <location>
        <begin position="752"/>
        <end position="790"/>
    </location>
</feature>
<keyword evidence="3" id="KW-1185">Reference proteome</keyword>
<feature type="compositionally biased region" description="Basic and acidic residues" evidence="1">
    <location>
        <begin position="488"/>
        <end position="499"/>
    </location>
</feature>
<feature type="region of interest" description="Disordered" evidence="1">
    <location>
        <begin position="1061"/>
        <end position="1089"/>
    </location>
</feature>
<feature type="compositionally biased region" description="Acidic residues" evidence="1">
    <location>
        <begin position="389"/>
        <end position="398"/>
    </location>
</feature>
<feature type="compositionally biased region" description="Polar residues" evidence="1">
    <location>
        <begin position="561"/>
        <end position="578"/>
    </location>
</feature>
<feature type="region of interest" description="Disordered" evidence="1">
    <location>
        <begin position="167"/>
        <end position="254"/>
    </location>
</feature>
<feature type="compositionally biased region" description="Polar residues" evidence="1">
    <location>
        <begin position="1"/>
        <end position="16"/>
    </location>
</feature>
<organism evidence="2 3">
    <name type="scientific">Phaeosphaeria nodorum (strain SN15 / ATCC MYA-4574 / FGSC 10173)</name>
    <name type="common">Glume blotch fungus</name>
    <name type="synonym">Parastagonospora nodorum</name>
    <dbReference type="NCBI Taxonomy" id="321614"/>
    <lineage>
        <taxon>Eukaryota</taxon>
        <taxon>Fungi</taxon>
        <taxon>Dikarya</taxon>
        <taxon>Ascomycota</taxon>
        <taxon>Pezizomycotina</taxon>
        <taxon>Dothideomycetes</taxon>
        <taxon>Pleosporomycetidae</taxon>
        <taxon>Pleosporales</taxon>
        <taxon>Pleosporineae</taxon>
        <taxon>Phaeosphaeriaceae</taxon>
        <taxon>Parastagonospora</taxon>
    </lineage>
</organism>
<feature type="compositionally biased region" description="Low complexity" evidence="1">
    <location>
        <begin position="548"/>
        <end position="559"/>
    </location>
</feature>
<feature type="compositionally biased region" description="Basic and acidic residues" evidence="1">
    <location>
        <begin position="335"/>
        <end position="344"/>
    </location>
</feature>
<feature type="region of interest" description="Disordered" evidence="1">
    <location>
        <begin position="807"/>
        <end position="869"/>
    </location>
</feature>
<evidence type="ECO:0000313" key="2">
    <source>
        <dbReference type="EMBL" id="QRD03839.1"/>
    </source>
</evidence>
<feature type="compositionally biased region" description="Polar residues" evidence="1">
    <location>
        <begin position="419"/>
        <end position="431"/>
    </location>
</feature>
<feature type="compositionally biased region" description="Polar residues" evidence="1">
    <location>
        <begin position="518"/>
        <end position="547"/>
    </location>
</feature>
<feature type="region of interest" description="Disordered" evidence="1">
    <location>
        <begin position="320"/>
        <end position="448"/>
    </location>
</feature>
<feature type="compositionally biased region" description="Low complexity" evidence="1">
    <location>
        <begin position="244"/>
        <end position="254"/>
    </location>
</feature>
<feature type="compositionally biased region" description="Basic residues" evidence="1">
    <location>
        <begin position="86"/>
        <end position="98"/>
    </location>
</feature>
<dbReference type="VEuPathDB" id="FungiDB:JI435_137080"/>
<feature type="compositionally biased region" description="Polar residues" evidence="1">
    <location>
        <begin position="664"/>
        <end position="677"/>
    </location>
</feature>
<feature type="region of interest" description="Disordered" evidence="1">
    <location>
        <begin position="1"/>
        <end position="23"/>
    </location>
</feature>
<reference evidence="3" key="1">
    <citation type="journal article" date="2021" name="BMC Genomics">
        <title>Chromosome-level genome assembly and manually-curated proteome of model necrotroph Parastagonospora nodorum Sn15 reveals a genome-wide trove of candidate effector homologs, and redundancy of virulence-related functions within an accessory chromosome.</title>
        <authorList>
            <person name="Bertazzoni S."/>
            <person name="Jones D.A.B."/>
            <person name="Phan H.T."/>
            <person name="Tan K.-C."/>
            <person name="Hane J.K."/>
        </authorList>
    </citation>
    <scope>NUCLEOTIDE SEQUENCE [LARGE SCALE GENOMIC DNA]</scope>
    <source>
        <strain evidence="3">SN15 / ATCC MYA-4574 / FGSC 10173)</strain>
    </source>
</reference>
<dbReference type="EMBL" id="CP069038">
    <property type="protein sequence ID" value="QRD03839.1"/>
    <property type="molecule type" value="Genomic_DNA"/>
</dbReference>
<feature type="region of interest" description="Disordered" evidence="1">
    <location>
        <begin position="461"/>
        <end position="604"/>
    </location>
</feature>
<evidence type="ECO:0000256" key="1">
    <source>
        <dbReference type="SAM" id="MobiDB-lite"/>
    </source>
</evidence>
<evidence type="ECO:0000313" key="3">
    <source>
        <dbReference type="Proteomes" id="UP000663193"/>
    </source>
</evidence>
<dbReference type="OrthoDB" id="3785701at2759"/>
<feature type="compositionally biased region" description="Polar residues" evidence="1">
    <location>
        <begin position="586"/>
        <end position="604"/>
    </location>
</feature>
<feature type="region of interest" description="Disordered" evidence="1">
    <location>
        <begin position="647"/>
        <end position="680"/>
    </location>
</feature>
<feature type="compositionally biased region" description="Polar residues" evidence="1">
    <location>
        <begin position="472"/>
        <end position="483"/>
    </location>
</feature>